<organism evidence="1">
    <name type="scientific">uncultured Sphingomonadaceae bacterium</name>
    <dbReference type="NCBI Taxonomy" id="169976"/>
    <lineage>
        <taxon>Bacteria</taxon>
        <taxon>Pseudomonadati</taxon>
        <taxon>Pseudomonadota</taxon>
        <taxon>Alphaproteobacteria</taxon>
        <taxon>Sphingomonadales</taxon>
        <taxon>Sphingomonadaceae</taxon>
        <taxon>environmental samples</taxon>
    </lineage>
</organism>
<protein>
    <submittedName>
        <fullName evidence="1">Uncharacterized protein</fullName>
    </submittedName>
</protein>
<sequence>MHARSTGFASARTWARAIWFLLLLPVLLLIEWMFSRSAVGEEPLVVDAVILLDICCCPLKV</sequence>
<proteinExistence type="predicted"/>
<gene>
    <name evidence="1" type="ORF">AVDCRST_MAG91-154</name>
</gene>
<reference evidence="1" key="1">
    <citation type="submission" date="2020-02" db="EMBL/GenBank/DDBJ databases">
        <authorList>
            <person name="Meier V. D."/>
        </authorList>
    </citation>
    <scope>NUCLEOTIDE SEQUENCE</scope>
    <source>
        <strain evidence="1">AVDCRST_MAG91</strain>
    </source>
</reference>
<dbReference type="EMBL" id="CADCVX010000041">
    <property type="protein sequence ID" value="CAA9483808.1"/>
    <property type="molecule type" value="Genomic_DNA"/>
</dbReference>
<evidence type="ECO:0000313" key="1">
    <source>
        <dbReference type="EMBL" id="CAA9483808.1"/>
    </source>
</evidence>
<accession>A0A6J4RWU8</accession>
<name>A0A6J4RWU8_9SPHN</name>
<dbReference type="AlphaFoldDB" id="A0A6J4RWU8"/>